<evidence type="ECO:0000256" key="2">
    <source>
        <dbReference type="ARBA" id="ARBA00022679"/>
    </source>
</evidence>
<gene>
    <name evidence="4" type="ORF">HYY20_05935</name>
</gene>
<dbReference type="GO" id="GO:0016757">
    <property type="term" value="F:glycosyltransferase activity"/>
    <property type="evidence" value="ECO:0007669"/>
    <property type="project" value="UniProtKB-KW"/>
</dbReference>
<keyword evidence="2" id="KW-0808">Transferase</keyword>
<dbReference type="CDD" id="cd18615">
    <property type="entry name" value="GH130"/>
    <property type="match status" value="1"/>
</dbReference>
<comment type="caution">
    <text evidence="4">The sequence shown here is derived from an EMBL/GenBank/DDBJ whole genome shotgun (WGS) entry which is preliminary data.</text>
</comment>
<dbReference type="Proteomes" id="UP000769766">
    <property type="component" value="Unassembled WGS sequence"/>
</dbReference>
<keyword evidence="4" id="KW-0326">Glycosidase</keyword>
<dbReference type="PANTHER" id="PTHR34106">
    <property type="entry name" value="GLYCOSIDASE"/>
    <property type="match status" value="1"/>
</dbReference>
<evidence type="ECO:0000313" key="5">
    <source>
        <dbReference type="Proteomes" id="UP000769766"/>
    </source>
</evidence>
<evidence type="ECO:0000313" key="4">
    <source>
        <dbReference type="EMBL" id="MBI2876402.1"/>
    </source>
</evidence>
<proteinExistence type="inferred from homology"/>
<dbReference type="EMBL" id="JACPRF010000181">
    <property type="protein sequence ID" value="MBI2876402.1"/>
    <property type="molecule type" value="Genomic_DNA"/>
</dbReference>
<name>A0A932FWJ8_UNCTE</name>
<organism evidence="4 5">
    <name type="scientific">Tectimicrobiota bacterium</name>
    <dbReference type="NCBI Taxonomy" id="2528274"/>
    <lineage>
        <taxon>Bacteria</taxon>
        <taxon>Pseudomonadati</taxon>
        <taxon>Nitrospinota/Tectimicrobiota group</taxon>
        <taxon>Candidatus Tectimicrobiota</taxon>
    </lineage>
</organism>
<keyword evidence="1" id="KW-0328">Glycosyltransferase</keyword>
<dbReference type="Pfam" id="PF04041">
    <property type="entry name" value="Glyco_hydro_130"/>
    <property type="match status" value="1"/>
</dbReference>
<dbReference type="AlphaFoldDB" id="A0A932FWJ8"/>
<dbReference type="SUPFAM" id="SSF75005">
    <property type="entry name" value="Arabinanase/levansucrase/invertase"/>
    <property type="match status" value="1"/>
</dbReference>
<evidence type="ECO:0000256" key="3">
    <source>
        <dbReference type="ARBA" id="ARBA00024356"/>
    </source>
</evidence>
<dbReference type="PIRSF" id="PIRSF016202">
    <property type="entry name" value="PH1107"/>
    <property type="match status" value="1"/>
</dbReference>
<evidence type="ECO:0000256" key="1">
    <source>
        <dbReference type="ARBA" id="ARBA00022676"/>
    </source>
</evidence>
<protein>
    <submittedName>
        <fullName evidence="4">Glycosidase</fullName>
    </submittedName>
</protein>
<dbReference type="GO" id="GO:0016798">
    <property type="term" value="F:hydrolase activity, acting on glycosyl bonds"/>
    <property type="evidence" value="ECO:0007669"/>
    <property type="project" value="UniProtKB-KW"/>
</dbReference>
<comment type="similarity">
    <text evidence="3">Belongs to the glycosyl hydrolase 130 family.</text>
</comment>
<accession>A0A932FWJ8</accession>
<dbReference type="InterPro" id="IPR023296">
    <property type="entry name" value="Glyco_hydro_beta-prop_sf"/>
</dbReference>
<reference evidence="4" key="1">
    <citation type="submission" date="2020-07" db="EMBL/GenBank/DDBJ databases">
        <title>Huge and variable diversity of episymbiotic CPR bacteria and DPANN archaea in groundwater ecosystems.</title>
        <authorList>
            <person name="He C.Y."/>
            <person name="Keren R."/>
            <person name="Whittaker M."/>
            <person name="Farag I.F."/>
            <person name="Doudna J."/>
            <person name="Cate J.H.D."/>
            <person name="Banfield J.F."/>
        </authorList>
    </citation>
    <scope>NUCLEOTIDE SEQUENCE</scope>
    <source>
        <strain evidence="4">NC_groundwater_672_Ag_B-0.1um_62_36</strain>
    </source>
</reference>
<dbReference type="PANTHER" id="PTHR34106:SF5">
    <property type="entry name" value="GLYCOSIDASE"/>
    <property type="match status" value="1"/>
</dbReference>
<sequence>MLESRLSISTNHHETLFHRHPKNPILTAADWSYPAHTVFNPGATILPDGSTLLLCRVEDRRGHSHLCAARSRNGVDGWEVDPQPTLMPDVANHPEELWGIEDPRITYVPDLGKYVIAYTSYSHGGPGVSLALTEDFREFERYGVIMSPEDKDAALLPRRIGDNWALIHRPVTTLGAHIWISYSPDLRHWGSHRLVLEARRGAWWDANKIGLSPPPIETPQGWLILYHGVRQTGAGCLYRLGLALLDLQAPERCLLRSDTWMFGPEDPFERYGDVNNVVFPCGYTLAPDGDTIHLYYGGADSYVGLATGSLRALLDWLDRDGRPYVHGMEGYL</sequence>
<dbReference type="InterPro" id="IPR007184">
    <property type="entry name" value="Mannoside_phosphorylase"/>
</dbReference>
<dbReference type="Gene3D" id="2.115.10.20">
    <property type="entry name" value="Glycosyl hydrolase domain, family 43"/>
    <property type="match status" value="1"/>
</dbReference>
<keyword evidence="4" id="KW-0378">Hydrolase</keyword>